<keyword evidence="4" id="KW-1185">Reference proteome</keyword>
<feature type="compositionally biased region" description="Polar residues" evidence="1">
    <location>
        <begin position="186"/>
        <end position="211"/>
    </location>
</feature>
<dbReference type="Pfam" id="PF09235">
    <property type="entry name" value="SAM_Ste50p"/>
    <property type="match status" value="1"/>
</dbReference>
<name>A0A1G4JVT6_9SACH</name>
<dbReference type="InterPro" id="IPR000159">
    <property type="entry name" value="RA_dom"/>
</dbReference>
<dbReference type="Gene3D" id="3.10.20.90">
    <property type="entry name" value="Phosphatidylinositol 3-kinase Catalytic Subunit, Chain A, domain 1"/>
    <property type="match status" value="1"/>
</dbReference>
<dbReference type="PROSITE" id="PS50200">
    <property type="entry name" value="RA"/>
    <property type="match status" value="1"/>
</dbReference>
<dbReference type="InterPro" id="IPR013761">
    <property type="entry name" value="SAM/pointed_sf"/>
</dbReference>
<organism evidence="3 4">
    <name type="scientific">Lachancea mirantina</name>
    <dbReference type="NCBI Taxonomy" id="1230905"/>
    <lineage>
        <taxon>Eukaryota</taxon>
        <taxon>Fungi</taxon>
        <taxon>Dikarya</taxon>
        <taxon>Ascomycota</taxon>
        <taxon>Saccharomycotina</taxon>
        <taxon>Saccharomycetes</taxon>
        <taxon>Saccharomycetales</taxon>
        <taxon>Saccharomycetaceae</taxon>
        <taxon>Lachancea</taxon>
    </lineage>
</organism>
<dbReference type="SMART" id="SM00314">
    <property type="entry name" value="RA"/>
    <property type="match status" value="1"/>
</dbReference>
<dbReference type="SUPFAM" id="SSF47769">
    <property type="entry name" value="SAM/Pointed domain"/>
    <property type="match status" value="1"/>
</dbReference>
<evidence type="ECO:0000313" key="3">
    <source>
        <dbReference type="EMBL" id="SCU95150.1"/>
    </source>
</evidence>
<feature type="region of interest" description="Disordered" evidence="1">
    <location>
        <begin position="133"/>
        <end position="153"/>
    </location>
</feature>
<evidence type="ECO:0000313" key="4">
    <source>
        <dbReference type="Proteomes" id="UP000191024"/>
    </source>
</evidence>
<dbReference type="EMBL" id="LT598467">
    <property type="protein sequence ID" value="SCU95150.1"/>
    <property type="molecule type" value="Genomic_DNA"/>
</dbReference>
<feature type="compositionally biased region" description="Low complexity" evidence="1">
    <location>
        <begin position="215"/>
        <end position="227"/>
    </location>
</feature>
<dbReference type="STRING" id="1230905.A0A1G4JVT6"/>
<dbReference type="AlphaFoldDB" id="A0A1G4JVT6"/>
<sequence>MSLVDDLKGPEVRSWTTDEVCAWCAEVLRVEDADALSAIEDAVRENNIDGQVIGDLTLDDCKSLVNGDRRLAVRFKIELNRLRSKSQEVDQTEEIAVTLQQLYVAVTEKLQEFQSQYSRLRLDVMDVMRKGTMPVQQQQQQQQQQLSQQQLQSLPQATQLPLQHPSSSASTSNQPQHDYFEGHRVVTSSSPGATATVTRQPAFNRSTSSAFTAHGSGTTPGTPGVSSNEPLKHMRASKDDSCEKILKSAMRRHNLKEQDWKQYVLVICYGDQERFLELDEKPVTIFKNLKQQGLHPAIMLRQRGDFEEVGGGLTPGGRL</sequence>
<dbReference type="GO" id="GO:0007165">
    <property type="term" value="P:signal transduction"/>
    <property type="evidence" value="ECO:0007669"/>
    <property type="project" value="InterPro"/>
</dbReference>
<protein>
    <submittedName>
        <fullName evidence="3">LAMI_0F01222g1_1</fullName>
    </submittedName>
</protein>
<dbReference type="Proteomes" id="UP000191024">
    <property type="component" value="Chromosome F"/>
</dbReference>
<reference evidence="4" key="1">
    <citation type="submission" date="2016-03" db="EMBL/GenBank/DDBJ databases">
        <authorList>
            <person name="Devillers H."/>
        </authorList>
    </citation>
    <scope>NUCLEOTIDE SEQUENCE [LARGE SCALE GENOMIC DNA]</scope>
</reference>
<dbReference type="OrthoDB" id="445896at2759"/>
<dbReference type="SUPFAM" id="SSF54236">
    <property type="entry name" value="Ubiquitin-like"/>
    <property type="match status" value="1"/>
</dbReference>
<feature type="domain" description="Ras-associating" evidence="2">
    <location>
        <begin position="232"/>
        <end position="305"/>
    </location>
</feature>
<evidence type="ECO:0000256" key="1">
    <source>
        <dbReference type="SAM" id="MobiDB-lite"/>
    </source>
</evidence>
<accession>A0A1G4JVT6</accession>
<dbReference type="InterPro" id="IPR015316">
    <property type="entry name" value="SAM_Ste50"/>
</dbReference>
<proteinExistence type="predicted"/>
<dbReference type="InterPro" id="IPR029071">
    <property type="entry name" value="Ubiquitin-like_domsf"/>
</dbReference>
<dbReference type="Gene3D" id="1.10.150.50">
    <property type="entry name" value="Transcription Factor, Ets-1"/>
    <property type="match status" value="1"/>
</dbReference>
<evidence type="ECO:0000259" key="2">
    <source>
        <dbReference type="PROSITE" id="PS50200"/>
    </source>
</evidence>
<dbReference type="Pfam" id="PF00788">
    <property type="entry name" value="RA"/>
    <property type="match status" value="1"/>
</dbReference>
<feature type="region of interest" description="Disordered" evidence="1">
    <location>
        <begin position="186"/>
        <end position="237"/>
    </location>
</feature>
<gene>
    <name evidence="3" type="ORF">LAMI_0F01222G</name>
</gene>
<dbReference type="CDD" id="cd01786">
    <property type="entry name" value="RA_STE50"/>
    <property type="match status" value="1"/>
</dbReference>
<feature type="compositionally biased region" description="Low complexity" evidence="1">
    <location>
        <begin position="136"/>
        <end position="153"/>
    </location>
</feature>